<keyword evidence="9" id="KW-0046">Antibiotic resistance</keyword>
<dbReference type="EMBL" id="DVNI01000029">
    <property type="protein sequence ID" value="HIU63777.1"/>
    <property type="molecule type" value="Genomic_DNA"/>
</dbReference>
<feature type="transmembrane region" description="Helical" evidence="10">
    <location>
        <begin position="365"/>
        <end position="388"/>
    </location>
</feature>
<dbReference type="GO" id="GO:0005886">
    <property type="term" value="C:plasma membrane"/>
    <property type="evidence" value="ECO:0007669"/>
    <property type="project" value="UniProtKB-SubCell"/>
</dbReference>
<dbReference type="Proteomes" id="UP000824099">
    <property type="component" value="Unassembled WGS sequence"/>
</dbReference>
<comment type="subcellular location">
    <subcellularLocation>
        <location evidence="1">Cell membrane</location>
        <topology evidence="1">Multi-pass membrane protein</topology>
    </subcellularLocation>
</comment>
<feature type="transmembrane region" description="Helical" evidence="10">
    <location>
        <begin position="201"/>
        <end position="221"/>
    </location>
</feature>
<dbReference type="GO" id="GO:0046677">
    <property type="term" value="P:response to antibiotic"/>
    <property type="evidence" value="ECO:0007669"/>
    <property type="project" value="UniProtKB-KW"/>
</dbReference>
<keyword evidence="4" id="KW-0813">Transport</keyword>
<sequence>MNVQDKIAVHDNILAYESPAKLLKMFAWPAIISMLANSLYNIIDQIFIGHAVGYLGNAATTVTFPIVTVVLAVATLFGVGGSAVAAIRLGEGRKDIAEKVLNTVVTVALVIGIVMTIIGLSIMDPLLILFGATENTMEYSRQFGSVMILIIPVSILIIALANLARADGNPQIAMRGMVSGVILNFVLAPLFIFAFKWGVLGAAFATACAQLLSLFIFVRYFTLKSNMRLQKAYLLNPDWRLGFQVATLGFSSCILQSGATLLQVVMNNALLYYGDLSGVGGDLAISAMGVVMKVNMIVISICIGIGAGSQPIIGFNKGAGQLQRVKEVYLLAVKIASAVTIFGWLCCQFIPEPLLAIFGVDNPEFMDFAVACMRLFLGGVFLAGFQIISTSYFQATGQPLKASFLSTLRQLLLLLPLLIILPWWYGITGILYAGMISDFGSAMIIGIFMYFELKKLNQAKI</sequence>
<dbReference type="AlphaFoldDB" id="A0A9D1MPC7"/>
<dbReference type="InterPro" id="IPR002528">
    <property type="entry name" value="MATE_fam"/>
</dbReference>
<feature type="transmembrane region" description="Helical" evidence="10">
    <location>
        <begin position="25"/>
        <end position="43"/>
    </location>
</feature>
<dbReference type="NCBIfam" id="TIGR00797">
    <property type="entry name" value="matE"/>
    <property type="match status" value="1"/>
</dbReference>
<proteinExistence type="inferred from homology"/>
<evidence type="ECO:0000256" key="8">
    <source>
        <dbReference type="ARBA" id="ARBA00023136"/>
    </source>
</evidence>
<dbReference type="PANTHER" id="PTHR43823">
    <property type="entry name" value="SPORULATION PROTEIN YKVU"/>
    <property type="match status" value="1"/>
</dbReference>
<feature type="transmembrane region" description="Helical" evidence="10">
    <location>
        <begin position="143"/>
        <end position="164"/>
    </location>
</feature>
<evidence type="ECO:0000256" key="6">
    <source>
        <dbReference type="ARBA" id="ARBA00022692"/>
    </source>
</evidence>
<evidence type="ECO:0000256" key="5">
    <source>
        <dbReference type="ARBA" id="ARBA00022475"/>
    </source>
</evidence>
<evidence type="ECO:0000313" key="12">
    <source>
        <dbReference type="Proteomes" id="UP000824099"/>
    </source>
</evidence>
<evidence type="ECO:0000256" key="4">
    <source>
        <dbReference type="ARBA" id="ARBA00022448"/>
    </source>
</evidence>
<reference evidence="11" key="2">
    <citation type="journal article" date="2021" name="PeerJ">
        <title>Extensive microbial diversity within the chicken gut microbiome revealed by metagenomics and culture.</title>
        <authorList>
            <person name="Gilroy R."/>
            <person name="Ravi A."/>
            <person name="Getino M."/>
            <person name="Pursley I."/>
            <person name="Horton D.L."/>
            <person name="Alikhan N.F."/>
            <person name="Baker D."/>
            <person name="Gharbi K."/>
            <person name="Hall N."/>
            <person name="Watson M."/>
            <person name="Adriaenssens E.M."/>
            <person name="Foster-Nyarko E."/>
            <person name="Jarju S."/>
            <person name="Secka A."/>
            <person name="Antonio M."/>
            <person name="Oren A."/>
            <person name="Chaudhuri R.R."/>
            <person name="La Ragione R."/>
            <person name="Hildebrand F."/>
            <person name="Pallen M.J."/>
        </authorList>
    </citation>
    <scope>NUCLEOTIDE SEQUENCE</scope>
    <source>
        <strain evidence="11">CHK160-1198</strain>
    </source>
</reference>
<dbReference type="PANTHER" id="PTHR43823:SF3">
    <property type="entry name" value="MULTIDRUG EXPORT PROTEIN MEPA"/>
    <property type="match status" value="1"/>
</dbReference>
<evidence type="ECO:0000256" key="9">
    <source>
        <dbReference type="ARBA" id="ARBA00023251"/>
    </source>
</evidence>
<evidence type="ECO:0000256" key="1">
    <source>
        <dbReference type="ARBA" id="ARBA00004651"/>
    </source>
</evidence>
<dbReference type="InterPro" id="IPR048279">
    <property type="entry name" value="MdtK-like"/>
</dbReference>
<feature type="transmembrane region" description="Helical" evidence="10">
    <location>
        <begin position="176"/>
        <end position="195"/>
    </location>
</feature>
<feature type="transmembrane region" description="Helical" evidence="10">
    <location>
        <begin position="241"/>
        <end position="265"/>
    </location>
</feature>
<gene>
    <name evidence="11" type="ORF">IAB06_01875</name>
</gene>
<reference evidence="11" key="1">
    <citation type="submission" date="2020-10" db="EMBL/GenBank/DDBJ databases">
        <authorList>
            <person name="Gilroy R."/>
        </authorList>
    </citation>
    <scope>NUCLEOTIDE SEQUENCE</scope>
    <source>
        <strain evidence="11">CHK160-1198</strain>
    </source>
</reference>
<name>A0A9D1MPC7_9FIRM</name>
<feature type="transmembrane region" description="Helical" evidence="10">
    <location>
        <begin position="408"/>
        <end position="425"/>
    </location>
</feature>
<dbReference type="InterPro" id="IPR051327">
    <property type="entry name" value="MATE_MepA_subfamily"/>
</dbReference>
<protein>
    <recommendedName>
        <fullName evidence="3">Multidrug export protein MepA</fullName>
    </recommendedName>
</protein>
<keyword evidence="8 10" id="KW-0472">Membrane</keyword>
<feature type="transmembrane region" description="Helical" evidence="10">
    <location>
        <begin position="63"/>
        <end position="88"/>
    </location>
</feature>
<dbReference type="PIRSF" id="PIRSF006603">
    <property type="entry name" value="DinF"/>
    <property type="match status" value="1"/>
</dbReference>
<evidence type="ECO:0000256" key="3">
    <source>
        <dbReference type="ARBA" id="ARBA00022106"/>
    </source>
</evidence>
<feature type="transmembrane region" description="Helical" evidence="10">
    <location>
        <begin position="328"/>
        <end position="345"/>
    </location>
</feature>
<evidence type="ECO:0000256" key="7">
    <source>
        <dbReference type="ARBA" id="ARBA00022989"/>
    </source>
</evidence>
<evidence type="ECO:0000313" key="11">
    <source>
        <dbReference type="EMBL" id="HIU63777.1"/>
    </source>
</evidence>
<keyword evidence="5" id="KW-1003">Cell membrane</keyword>
<feature type="transmembrane region" description="Helical" evidence="10">
    <location>
        <begin position="100"/>
        <end position="123"/>
    </location>
</feature>
<comment type="caution">
    <text evidence="11">The sequence shown here is derived from an EMBL/GenBank/DDBJ whole genome shotgun (WGS) entry which is preliminary data.</text>
</comment>
<dbReference type="InterPro" id="IPR045070">
    <property type="entry name" value="MATE_MepA-like"/>
</dbReference>
<evidence type="ECO:0000256" key="2">
    <source>
        <dbReference type="ARBA" id="ARBA00008417"/>
    </source>
</evidence>
<accession>A0A9D1MPC7</accession>
<organism evidence="11 12">
    <name type="scientific">Candidatus Avacidaminococcus intestinavium</name>
    <dbReference type="NCBI Taxonomy" id="2840684"/>
    <lineage>
        <taxon>Bacteria</taxon>
        <taxon>Bacillati</taxon>
        <taxon>Bacillota</taxon>
        <taxon>Negativicutes</taxon>
        <taxon>Acidaminococcales</taxon>
        <taxon>Acidaminococcaceae</taxon>
        <taxon>Acidaminococcaceae incertae sedis</taxon>
        <taxon>Candidatus Avacidaminococcus</taxon>
    </lineage>
</organism>
<dbReference type="GO" id="GO:0042910">
    <property type="term" value="F:xenobiotic transmembrane transporter activity"/>
    <property type="evidence" value="ECO:0007669"/>
    <property type="project" value="InterPro"/>
</dbReference>
<keyword evidence="6 10" id="KW-0812">Transmembrane</keyword>
<dbReference type="Pfam" id="PF01554">
    <property type="entry name" value="MatE"/>
    <property type="match status" value="2"/>
</dbReference>
<dbReference type="GO" id="GO:0015297">
    <property type="term" value="F:antiporter activity"/>
    <property type="evidence" value="ECO:0007669"/>
    <property type="project" value="InterPro"/>
</dbReference>
<evidence type="ECO:0000256" key="10">
    <source>
        <dbReference type="SAM" id="Phobius"/>
    </source>
</evidence>
<keyword evidence="7 10" id="KW-1133">Transmembrane helix</keyword>
<feature type="transmembrane region" description="Helical" evidence="10">
    <location>
        <begin position="285"/>
        <end position="307"/>
    </location>
</feature>
<dbReference type="CDD" id="cd13143">
    <property type="entry name" value="MATE_MepA_like"/>
    <property type="match status" value="1"/>
</dbReference>
<comment type="similarity">
    <text evidence="2">Belongs to the multi antimicrobial extrusion (MATE) (TC 2.A.66.1) family. MepA subfamily.</text>
</comment>
<feature type="transmembrane region" description="Helical" evidence="10">
    <location>
        <begin position="431"/>
        <end position="451"/>
    </location>
</feature>